<keyword evidence="2" id="KW-0812">Transmembrane</keyword>
<organism evidence="3 4">
    <name type="scientific">Steinernema glaseri</name>
    <dbReference type="NCBI Taxonomy" id="37863"/>
    <lineage>
        <taxon>Eukaryota</taxon>
        <taxon>Metazoa</taxon>
        <taxon>Ecdysozoa</taxon>
        <taxon>Nematoda</taxon>
        <taxon>Chromadorea</taxon>
        <taxon>Rhabditida</taxon>
        <taxon>Tylenchina</taxon>
        <taxon>Panagrolaimomorpha</taxon>
        <taxon>Strongyloidoidea</taxon>
        <taxon>Steinernematidae</taxon>
        <taxon>Steinernema</taxon>
    </lineage>
</organism>
<evidence type="ECO:0000256" key="2">
    <source>
        <dbReference type="SAM" id="Phobius"/>
    </source>
</evidence>
<dbReference type="WBParaSite" id="L893_g32542.t1">
    <property type="protein sequence ID" value="L893_g32542.t1"/>
    <property type="gene ID" value="L893_g32542"/>
</dbReference>
<keyword evidence="2" id="KW-0472">Membrane</keyword>
<evidence type="ECO:0000313" key="3">
    <source>
        <dbReference type="Proteomes" id="UP000095287"/>
    </source>
</evidence>
<dbReference type="AlphaFoldDB" id="A0A1I8A3L4"/>
<protein>
    <submittedName>
        <fullName evidence="4">Col_cuticle_N domain-containing protein</fullName>
    </submittedName>
</protein>
<evidence type="ECO:0000313" key="4">
    <source>
        <dbReference type="WBParaSite" id="L893_g32542.t1"/>
    </source>
</evidence>
<name>A0A1I8A3L4_9BILA</name>
<feature type="transmembrane region" description="Helical" evidence="2">
    <location>
        <begin position="66"/>
        <end position="85"/>
    </location>
</feature>
<keyword evidence="3" id="KW-1185">Reference proteome</keyword>
<dbReference type="Proteomes" id="UP000095287">
    <property type="component" value="Unplaced"/>
</dbReference>
<feature type="region of interest" description="Disordered" evidence="1">
    <location>
        <begin position="1"/>
        <end position="24"/>
    </location>
</feature>
<sequence>MRSERPLAEPCPEYHLQPVPKQSDDLDDELHITVAGRPEGQVASAEPGEVMNVSLLKKDRDEHAQLRRFAVVAVGVSTLAVVSVVISLPMLYSYLIVSAFFEEVVALLF</sequence>
<evidence type="ECO:0000256" key="1">
    <source>
        <dbReference type="SAM" id="MobiDB-lite"/>
    </source>
</evidence>
<keyword evidence="2" id="KW-1133">Transmembrane helix</keyword>
<accession>A0A1I8A3L4</accession>
<proteinExistence type="predicted"/>
<reference evidence="4" key="1">
    <citation type="submission" date="2016-11" db="UniProtKB">
        <authorList>
            <consortium name="WormBaseParasite"/>
        </authorList>
    </citation>
    <scope>IDENTIFICATION</scope>
</reference>